<proteinExistence type="predicted"/>
<keyword evidence="1" id="KW-0472">Membrane</keyword>
<dbReference type="EMBL" id="DVLW01000174">
    <property type="protein sequence ID" value="HIT94793.1"/>
    <property type="molecule type" value="Genomic_DNA"/>
</dbReference>
<dbReference type="AlphaFoldDB" id="A0A9D1H712"/>
<organism evidence="2 3">
    <name type="scientific">Candidatus Faecivivens stercoripullorum</name>
    <dbReference type="NCBI Taxonomy" id="2840805"/>
    <lineage>
        <taxon>Bacteria</taxon>
        <taxon>Bacillati</taxon>
        <taxon>Bacillota</taxon>
        <taxon>Clostridia</taxon>
        <taxon>Eubacteriales</taxon>
        <taxon>Oscillospiraceae</taxon>
        <taxon>Oscillospiraceae incertae sedis</taxon>
        <taxon>Candidatus Faecivivens</taxon>
    </lineage>
</organism>
<evidence type="ECO:0000313" key="3">
    <source>
        <dbReference type="Proteomes" id="UP000824160"/>
    </source>
</evidence>
<dbReference type="Proteomes" id="UP000824160">
    <property type="component" value="Unassembled WGS sequence"/>
</dbReference>
<comment type="caution">
    <text evidence="2">The sequence shown here is derived from an EMBL/GenBank/DDBJ whole genome shotgun (WGS) entry which is preliminary data.</text>
</comment>
<keyword evidence="1" id="KW-1133">Transmembrane helix</keyword>
<reference evidence="2" key="1">
    <citation type="submission" date="2020-10" db="EMBL/GenBank/DDBJ databases">
        <authorList>
            <person name="Gilroy R."/>
        </authorList>
    </citation>
    <scope>NUCLEOTIDE SEQUENCE</scope>
    <source>
        <strain evidence="2">ChiBcec7-5410</strain>
    </source>
</reference>
<sequence>MILDKLQNSIKSLFFYLILTIICISLFPIATTFMDRLPEQNQNTASLSDCEQTLDALLKPMTVTALQQPLPQGYRVEMEDGEILFVSPAVLLSALLEDEIQSMPSGWKEQPAATQAILMRIIGLHSALLEKMGDRSENMTDEELNNSCWLTAQDCTDTARPLTSEDISISDSILETAANCACRYFLSNDGNIAGQCGSITIRQIYDRLQNGETPSQIWSQLCGDEYQLESAQNQ</sequence>
<evidence type="ECO:0000313" key="2">
    <source>
        <dbReference type="EMBL" id="HIT94793.1"/>
    </source>
</evidence>
<name>A0A9D1H712_9FIRM</name>
<keyword evidence="1" id="KW-0812">Transmembrane</keyword>
<accession>A0A9D1H712</accession>
<feature type="transmembrane region" description="Helical" evidence="1">
    <location>
        <begin position="12"/>
        <end position="34"/>
    </location>
</feature>
<gene>
    <name evidence="2" type="ORF">IAC43_06375</name>
</gene>
<reference evidence="2" key="2">
    <citation type="journal article" date="2021" name="PeerJ">
        <title>Extensive microbial diversity within the chicken gut microbiome revealed by metagenomics and culture.</title>
        <authorList>
            <person name="Gilroy R."/>
            <person name="Ravi A."/>
            <person name="Getino M."/>
            <person name="Pursley I."/>
            <person name="Horton D.L."/>
            <person name="Alikhan N.F."/>
            <person name="Baker D."/>
            <person name="Gharbi K."/>
            <person name="Hall N."/>
            <person name="Watson M."/>
            <person name="Adriaenssens E.M."/>
            <person name="Foster-Nyarko E."/>
            <person name="Jarju S."/>
            <person name="Secka A."/>
            <person name="Antonio M."/>
            <person name="Oren A."/>
            <person name="Chaudhuri R.R."/>
            <person name="La Ragione R."/>
            <person name="Hildebrand F."/>
            <person name="Pallen M.J."/>
        </authorList>
    </citation>
    <scope>NUCLEOTIDE SEQUENCE</scope>
    <source>
        <strain evidence="2">ChiBcec7-5410</strain>
    </source>
</reference>
<protein>
    <submittedName>
        <fullName evidence="2">Uncharacterized protein</fullName>
    </submittedName>
</protein>
<evidence type="ECO:0000256" key="1">
    <source>
        <dbReference type="SAM" id="Phobius"/>
    </source>
</evidence>